<dbReference type="PROSITE" id="PS51186">
    <property type="entry name" value="GNAT"/>
    <property type="match status" value="1"/>
</dbReference>
<dbReference type="GO" id="GO:1990189">
    <property type="term" value="F:protein N-terminal-serine acetyltransferase activity"/>
    <property type="evidence" value="ECO:0007669"/>
    <property type="project" value="TreeGrafter"/>
</dbReference>
<reference evidence="2" key="1">
    <citation type="journal article" date="2014" name="Int. J. Syst. Evol. Microbiol.">
        <title>Complete genome sequence of Corynebacterium casei LMG S-19264T (=DSM 44701T), isolated from a smear-ripened cheese.</title>
        <authorList>
            <consortium name="US DOE Joint Genome Institute (JGI-PGF)"/>
            <person name="Walter F."/>
            <person name="Albersmeier A."/>
            <person name="Kalinowski J."/>
            <person name="Ruckert C."/>
        </authorList>
    </citation>
    <scope>NUCLEOTIDE SEQUENCE</scope>
    <source>
        <strain evidence="2">CGMCC 1.15320</strain>
    </source>
</reference>
<dbReference type="InterPro" id="IPR051908">
    <property type="entry name" value="Ribosomal_N-acetyltransferase"/>
</dbReference>
<dbReference type="InterPro" id="IPR016181">
    <property type="entry name" value="Acyl_CoA_acyltransferase"/>
</dbReference>
<sequence>MAYASDGYSDGRMIVINPHSTLGKGRMRVSENQKLEGWTPRPLPPREVLAGCYVRLEPLDPVKHGDGLYAASSVEDAAERFLYLGDYPPASRDEFQAWLDKASQSKDPLFFALVEIATGRVGGRQAIMRIDPANGVAEIGSIYWGPGFGRTRLATEAFHLTASLIFDQLGYRRLEWKCNDRNEPSKRAALRFGFTYEGLFRQHMVVKGESRDTAWFSIIDSEWPLIRATNEAWLSAENFDREGQQRKSLQAIRSELAQND</sequence>
<dbReference type="Proteomes" id="UP000636264">
    <property type="component" value="Unassembled WGS sequence"/>
</dbReference>
<dbReference type="FunFam" id="3.40.630.30:FF:000047">
    <property type="entry name" value="Acetyltransferase, GNAT family"/>
    <property type="match status" value="1"/>
</dbReference>
<dbReference type="EMBL" id="BMIF01000004">
    <property type="protein sequence ID" value="GGA64142.1"/>
    <property type="molecule type" value="Genomic_DNA"/>
</dbReference>
<dbReference type="GO" id="GO:0008999">
    <property type="term" value="F:protein-N-terminal-alanine acetyltransferase activity"/>
    <property type="evidence" value="ECO:0007669"/>
    <property type="project" value="TreeGrafter"/>
</dbReference>
<gene>
    <name evidence="2" type="ORF">GCM10011385_17470</name>
</gene>
<dbReference type="PANTHER" id="PTHR43441:SF2">
    <property type="entry name" value="FAMILY ACETYLTRANSFERASE, PUTATIVE (AFU_ORTHOLOGUE AFUA_7G00850)-RELATED"/>
    <property type="match status" value="1"/>
</dbReference>
<comment type="caution">
    <text evidence="2">The sequence shown here is derived from an EMBL/GenBank/DDBJ whole genome shotgun (WGS) entry which is preliminary data.</text>
</comment>
<dbReference type="PANTHER" id="PTHR43441">
    <property type="entry name" value="RIBOSOMAL-PROTEIN-SERINE ACETYLTRANSFERASE"/>
    <property type="match status" value="1"/>
</dbReference>
<reference evidence="2" key="2">
    <citation type="submission" date="2020-09" db="EMBL/GenBank/DDBJ databases">
        <authorList>
            <person name="Sun Q."/>
            <person name="Zhou Y."/>
        </authorList>
    </citation>
    <scope>NUCLEOTIDE SEQUENCE</scope>
    <source>
        <strain evidence="2">CGMCC 1.15320</strain>
    </source>
</reference>
<dbReference type="Gene3D" id="3.40.630.30">
    <property type="match status" value="1"/>
</dbReference>
<name>A0A916RRB3_9HYPH</name>
<dbReference type="Pfam" id="PF13302">
    <property type="entry name" value="Acetyltransf_3"/>
    <property type="match status" value="1"/>
</dbReference>
<dbReference type="InterPro" id="IPR000182">
    <property type="entry name" value="GNAT_dom"/>
</dbReference>
<evidence type="ECO:0000313" key="3">
    <source>
        <dbReference type="Proteomes" id="UP000636264"/>
    </source>
</evidence>
<dbReference type="AlphaFoldDB" id="A0A916RRB3"/>
<feature type="domain" description="N-acetyltransferase" evidence="1">
    <location>
        <begin position="54"/>
        <end position="212"/>
    </location>
</feature>
<protein>
    <submittedName>
        <fullName evidence="2">Acetyltransferase GCN5</fullName>
    </submittedName>
</protein>
<organism evidence="2 3">
    <name type="scientific">Nitratireductor aestuarii</name>
    <dbReference type="NCBI Taxonomy" id="1735103"/>
    <lineage>
        <taxon>Bacteria</taxon>
        <taxon>Pseudomonadati</taxon>
        <taxon>Pseudomonadota</taxon>
        <taxon>Alphaproteobacteria</taxon>
        <taxon>Hyphomicrobiales</taxon>
        <taxon>Phyllobacteriaceae</taxon>
        <taxon>Nitratireductor</taxon>
    </lineage>
</organism>
<dbReference type="SUPFAM" id="SSF55729">
    <property type="entry name" value="Acyl-CoA N-acyltransferases (Nat)"/>
    <property type="match status" value="1"/>
</dbReference>
<accession>A0A916RRB3</accession>
<evidence type="ECO:0000313" key="2">
    <source>
        <dbReference type="EMBL" id="GGA64142.1"/>
    </source>
</evidence>
<evidence type="ECO:0000259" key="1">
    <source>
        <dbReference type="PROSITE" id="PS51186"/>
    </source>
</evidence>
<keyword evidence="3" id="KW-1185">Reference proteome</keyword>
<proteinExistence type="predicted"/>